<keyword evidence="2" id="KW-1185">Reference proteome</keyword>
<sequence length="96" mass="11109">MNIHNKTQTTYAKFNCVLKDSSYGTPIPMILKLVILHTCASSSSTKRIRYNTHTQKEEHNACFHPQVYPYFPMDFRIGLLKIKQVFSWLVMGLSAK</sequence>
<name>A0A9J5ZGZ1_SOLCO</name>
<evidence type="ECO:0000313" key="1">
    <source>
        <dbReference type="EMBL" id="KAG5611088.1"/>
    </source>
</evidence>
<gene>
    <name evidence="1" type="ORF">H5410_022369</name>
</gene>
<comment type="caution">
    <text evidence="1">The sequence shown here is derived from an EMBL/GenBank/DDBJ whole genome shotgun (WGS) entry which is preliminary data.</text>
</comment>
<proteinExistence type="predicted"/>
<protein>
    <submittedName>
        <fullName evidence="1">Uncharacterized protein</fullName>
    </submittedName>
</protein>
<dbReference type="Proteomes" id="UP000824120">
    <property type="component" value="Chromosome 4"/>
</dbReference>
<organism evidence="1 2">
    <name type="scientific">Solanum commersonii</name>
    <name type="common">Commerson's wild potato</name>
    <name type="synonym">Commerson's nightshade</name>
    <dbReference type="NCBI Taxonomy" id="4109"/>
    <lineage>
        <taxon>Eukaryota</taxon>
        <taxon>Viridiplantae</taxon>
        <taxon>Streptophyta</taxon>
        <taxon>Embryophyta</taxon>
        <taxon>Tracheophyta</taxon>
        <taxon>Spermatophyta</taxon>
        <taxon>Magnoliopsida</taxon>
        <taxon>eudicotyledons</taxon>
        <taxon>Gunneridae</taxon>
        <taxon>Pentapetalae</taxon>
        <taxon>asterids</taxon>
        <taxon>lamiids</taxon>
        <taxon>Solanales</taxon>
        <taxon>Solanaceae</taxon>
        <taxon>Solanoideae</taxon>
        <taxon>Solaneae</taxon>
        <taxon>Solanum</taxon>
    </lineage>
</organism>
<dbReference type="EMBL" id="JACXVP010000004">
    <property type="protein sequence ID" value="KAG5611088.1"/>
    <property type="molecule type" value="Genomic_DNA"/>
</dbReference>
<reference evidence="1 2" key="1">
    <citation type="submission" date="2020-09" db="EMBL/GenBank/DDBJ databases">
        <title>De no assembly of potato wild relative species, Solanum commersonii.</title>
        <authorList>
            <person name="Cho K."/>
        </authorList>
    </citation>
    <scope>NUCLEOTIDE SEQUENCE [LARGE SCALE GENOMIC DNA]</scope>
    <source>
        <strain evidence="1">LZ3.2</strain>
        <tissue evidence="1">Leaf</tissue>
    </source>
</reference>
<feature type="non-terminal residue" evidence="1">
    <location>
        <position position="96"/>
    </location>
</feature>
<dbReference type="AlphaFoldDB" id="A0A9J5ZGZ1"/>
<evidence type="ECO:0000313" key="2">
    <source>
        <dbReference type="Proteomes" id="UP000824120"/>
    </source>
</evidence>
<accession>A0A9J5ZGZ1</accession>